<keyword evidence="3" id="KW-0597">Phosphoprotein</keyword>
<keyword evidence="4" id="KW-0808">Transferase</keyword>
<reference evidence="11 12" key="1">
    <citation type="submission" date="2014-01" db="EMBL/GenBank/DDBJ databases">
        <title>Development of a Comparative Genomic Fingerprinting Assay for High Resolution Genotyping of Arcobacter butzleri.</title>
        <authorList>
            <person name="Webb A.L."/>
            <person name="Inglis G.D."/>
            <person name="Kruczkiewicz P."/>
            <person name="Selinger L.B."/>
            <person name="Taboada E.N."/>
        </authorList>
    </citation>
    <scope>NUCLEOTIDE SEQUENCE [LARGE SCALE GENOMIC DNA]</scope>
    <source>
        <strain evidence="11 12">L352</strain>
    </source>
</reference>
<feature type="transmembrane region" description="Helical" evidence="9">
    <location>
        <begin position="327"/>
        <end position="350"/>
    </location>
</feature>
<organism evidence="11 12">
    <name type="scientific">Aliarcobacter butzleri L352</name>
    <dbReference type="NCBI Taxonomy" id="1447260"/>
    <lineage>
        <taxon>Bacteria</taxon>
        <taxon>Pseudomonadati</taxon>
        <taxon>Campylobacterota</taxon>
        <taxon>Epsilonproteobacteria</taxon>
        <taxon>Campylobacterales</taxon>
        <taxon>Arcobacteraceae</taxon>
        <taxon>Aliarcobacter</taxon>
    </lineage>
</organism>
<dbReference type="Pfam" id="PF07568">
    <property type="entry name" value="HisKA_2"/>
    <property type="match status" value="1"/>
</dbReference>
<feature type="domain" description="Histidine kinase" evidence="10">
    <location>
        <begin position="429"/>
        <end position="615"/>
    </location>
</feature>
<feature type="transmembrane region" description="Helical" evidence="9">
    <location>
        <begin position="179"/>
        <end position="201"/>
    </location>
</feature>
<evidence type="ECO:0000256" key="1">
    <source>
        <dbReference type="ARBA" id="ARBA00000085"/>
    </source>
</evidence>
<dbReference type="Pfam" id="PF07695">
    <property type="entry name" value="7TMR-DISM_7TM"/>
    <property type="match status" value="1"/>
</dbReference>
<dbReference type="Gene3D" id="2.60.40.2380">
    <property type="match status" value="1"/>
</dbReference>
<feature type="coiled-coil region" evidence="8">
    <location>
        <begin position="373"/>
        <end position="400"/>
    </location>
</feature>
<evidence type="ECO:0000256" key="7">
    <source>
        <dbReference type="ARBA" id="ARBA00022840"/>
    </source>
</evidence>
<evidence type="ECO:0000256" key="8">
    <source>
        <dbReference type="SAM" id="Coils"/>
    </source>
</evidence>
<dbReference type="InterPro" id="IPR011622">
    <property type="entry name" value="7TMR_DISM_rcpt_extracell_dom2"/>
</dbReference>
<keyword evidence="5" id="KW-0547">Nucleotide-binding</keyword>
<keyword evidence="9" id="KW-0472">Membrane</keyword>
<dbReference type="Gene3D" id="3.30.565.10">
    <property type="entry name" value="Histidine kinase-like ATPase, C-terminal domain"/>
    <property type="match status" value="1"/>
</dbReference>
<comment type="caution">
    <text evidence="11">The sequence shown here is derived from an EMBL/GenBank/DDBJ whole genome shotgun (WGS) entry which is preliminary data.</text>
</comment>
<evidence type="ECO:0000256" key="9">
    <source>
        <dbReference type="SAM" id="Phobius"/>
    </source>
</evidence>
<dbReference type="Pfam" id="PF07696">
    <property type="entry name" value="7TMR-DISMED2"/>
    <property type="match status" value="1"/>
</dbReference>
<sequence length="615" mass="71454">MIDSIYKVVLFIIFSSNIYANILNIDENTKNIDLLQYSEIYIDETRSLTIEDIKNPNIKFEKNDKNILAYGFSPDLDVWIKITIKNNSNKPILKIIEYNNPLTTNIDFFDSNKNIHLKDGFLIDNLDKSTINPIFKIELDPNEENIYFIKATSNITTLIVDLKLWDENVFYKKEIKHQLILSLFFGAMFILGIYNLFIYVFTKDKSYLYYVLYIFGLILHHLLYIGFAKLYIFNLDTLKVLLELAALLVALPVYFLGLFTKIFLQTIQYPKLNKVLNVFLIIIPLTVIFFLLTEEYDKHRNSLTMLFLIFLLILTIYASLRKNKQAYFILFGWVIFLSSGLLMYLSSAGILNITSYFPYLIEVSFVLEAVIFSIALANRITNLQKEKNEANQKLIVQQENETNRLSKEVDLRTKDLKVALGEKEVLLKELNHRVKNNMQTIVSLIRLQSDEIEDEKLKDILLTTQNRIAAMGHLHELLYNQENINFINVYEYFETLVDEVKSSYDESINIHLDIKTKLKMEQAIYCGLMINELITNSFKYAFLNKKGNIYITLEKSNNTLKLCVKDDGVGFDKDNTTFSLGLTLVNTLALNQLKGEMDIESKNGTSITISWNENE</sequence>
<evidence type="ECO:0000313" key="12">
    <source>
        <dbReference type="Proteomes" id="UP000035462"/>
    </source>
</evidence>
<evidence type="ECO:0000313" key="11">
    <source>
        <dbReference type="EMBL" id="KLE06430.1"/>
    </source>
</evidence>
<keyword evidence="7" id="KW-0067">ATP-binding</keyword>
<dbReference type="Pfam" id="PF02518">
    <property type="entry name" value="HATPase_c"/>
    <property type="match status" value="1"/>
</dbReference>
<comment type="catalytic activity">
    <reaction evidence="1">
        <text>ATP + protein L-histidine = ADP + protein N-phospho-L-histidine.</text>
        <dbReference type="EC" id="2.7.13.3"/>
    </reaction>
</comment>
<feature type="transmembrane region" description="Helical" evidence="9">
    <location>
        <begin position="275"/>
        <end position="292"/>
    </location>
</feature>
<keyword evidence="6 11" id="KW-0418">Kinase</keyword>
<dbReference type="InterPro" id="IPR005467">
    <property type="entry name" value="His_kinase_dom"/>
</dbReference>
<dbReference type="Gene3D" id="3.30.450.20">
    <property type="entry name" value="PAS domain"/>
    <property type="match status" value="1"/>
</dbReference>
<evidence type="ECO:0000256" key="6">
    <source>
        <dbReference type="ARBA" id="ARBA00022777"/>
    </source>
</evidence>
<dbReference type="GO" id="GO:0004673">
    <property type="term" value="F:protein histidine kinase activity"/>
    <property type="evidence" value="ECO:0007669"/>
    <property type="project" value="UniProtKB-EC"/>
</dbReference>
<protein>
    <recommendedName>
        <fullName evidence="2">histidine kinase</fullName>
        <ecNumber evidence="2">2.7.13.3</ecNumber>
    </recommendedName>
</protein>
<evidence type="ECO:0000256" key="5">
    <source>
        <dbReference type="ARBA" id="ARBA00022741"/>
    </source>
</evidence>
<dbReference type="InterPro" id="IPR003594">
    <property type="entry name" value="HATPase_dom"/>
</dbReference>
<dbReference type="Proteomes" id="UP000035462">
    <property type="component" value="Unassembled WGS sequence"/>
</dbReference>
<name>A0A837JD12_9BACT</name>
<gene>
    <name evidence="11" type="ORF">AF77_01625</name>
</gene>
<evidence type="ECO:0000256" key="4">
    <source>
        <dbReference type="ARBA" id="ARBA00022679"/>
    </source>
</evidence>
<feature type="transmembrane region" description="Helical" evidence="9">
    <location>
        <begin position="208"/>
        <end position="232"/>
    </location>
</feature>
<dbReference type="InterPro" id="IPR011623">
    <property type="entry name" value="7TMR_DISM_rcpt_extracell_dom1"/>
</dbReference>
<keyword evidence="8" id="KW-0175">Coiled coil</keyword>
<dbReference type="InterPro" id="IPR011495">
    <property type="entry name" value="Sig_transdc_His_kin_sub2_dim/P"/>
</dbReference>
<dbReference type="AlphaFoldDB" id="A0A837JD12"/>
<accession>A0A837JD12</accession>
<evidence type="ECO:0000256" key="2">
    <source>
        <dbReference type="ARBA" id="ARBA00012438"/>
    </source>
</evidence>
<feature type="transmembrane region" description="Helical" evidence="9">
    <location>
        <begin position="304"/>
        <end position="320"/>
    </location>
</feature>
<feature type="transmembrane region" description="Helical" evidence="9">
    <location>
        <begin position="356"/>
        <end position="377"/>
    </location>
</feature>
<keyword evidence="9" id="KW-0812">Transmembrane</keyword>
<dbReference type="RefSeq" id="WP_046994351.1">
    <property type="nucleotide sequence ID" value="NZ_JAIT01000011.1"/>
</dbReference>
<dbReference type="EMBL" id="JAIT01000011">
    <property type="protein sequence ID" value="KLE06430.1"/>
    <property type="molecule type" value="Genomic_DNA"/>
</dbReference>
<dbReference type="GO" id="GO:0005524">
    <property type="term" value="F:ATP binding"/>
    <property type="evidence" value="ECO:0007669"/>
    <property type="project" value="UniProtKB-KW"/>
</dbReference>
<dbReference type="InterPro" id="IPR036890">
    <property type="entry name" value="HATPase_C_sf"/>
</dbReference>
<keyword evidence="9" id="KW-1133">Transmembrane helix</keyword>
<feature type="transmembrane region" description="Helical" evidence="9">
    <location>
        <begin position="244"/>
        <end position="263"/>
    </location>
</feature>
<proteinExistence type="predicted"/>
<dbReference type="PANTHER" id="PTHR41523:SF8">
    <property type="entry name" value="ETHYLENE RESPONSE SENSOR PROTEIN"/>
    <property type="match status" value="1"/>
</dbReference>
<dbReference type="EC" id="2.7.13.3" evidence="2"/>
<dbReference type="SUPFAM" id="SSF55874">
    <property type="entry name" value="ATPase domain of HSP90 chaperone/DNA topoisomerase II/histidine kinase"/>
    <property type="match status" value="1"/>
</dbReference>
<evidence type="ECO:0000259" key="10">
    <source>
        <dbReference type="PROSITE" id="PS50109"/>
    </source>
</evidence>
<dbReference type="SMART" id="SM00387">
    <property type="entry name" value="HATPase_c"/>
    <property type="match status" value="1"/>
</dbReference>
<evidence type="ECO:0000256" key="3">
    <source>
        <dbReference type="ARBA" id="ARBA00022553"/>
    </source>
</evidence>
<dbReference type="PROSITE" id="PS50109">
    <property type="entry name" value="HIS_KIN"/>
    <property type="match status" value="1"/>
</dbReference>
<dbReference type="PANTHER" id="PTHR41523">
    <property type="entry name" value="TWO-COMPONENT SYSTEM SENSOR PROTEIN"/>
    <property type="match status" value="1"/>
</dbReference>